<evidence type="ECO:0000256" key="1">
    <source>
        <dbReference type="ARBA" id="ARBA00022490"/>
    </source>
</evidence>
<comment type="similarity">
    <text evidence="2">Belongs to the UPF0298 family.</text>
</comment>
<dbReference type="Proteomes" id="UP000757900">
    <property type="component" value="Unassembled WGS sequence"/>
</dbReference>
<feature type="region of interest" description="Disordered" evidence="3">
    <location>
        <begin position="76"/>
        <end position="103"/>
    </location>
</feature>
<dbReference type="GO" id="GO:0005737">
    <property type="term" value="C:cytoplasm"/>
    <property type="evidence" value="ECO:0007669"/>
    <property type="project" value="UniProtKB-SubCell"/>
</dbReference>
<organism evidence="4 5">
    <name type="scientific">Abiotrophia defectiva</name>
    <name type="common">Streptococcus defectivus</name>
    <dbReference type="NCBI Taxonomy" id="46125"/>
    <lineage>
        <taxon>Bacteria</taxon>
        <taxon>Bacillati</taxon>
        <taxon>Bacillota</taxon>
        <taxon>Bacilli</taxon>
        <taxon>Lactobacillales</taxon>
        <taxon>Aerococcaceae</taxon>
        <taxon>Abiotrophia</taxon>
    </lineage>
</organism>
<proteinExistence type="inferred from homology"/>
<comment type="caution">
    <text evidence="4">The sequence shown here is derived from an EMBL/GenBank/DDBJ whole genome shotgun (WGS) entry which is preliminary data.</text>
</comment>
<dbReference type="InterPro" id="IPR016979">
    <property type="entry name" value="DUF2129"/>
</dbReference>
<reference evidence="4" key="1">
    <citation type="submission" date="2020-04" db="EMBL/GenBank/DDBJ databases">
        <title>Deep metagenomics examines the oral microbiome during advanced dental caries in children, revealing novel taxa and co-occurrences with host molecules.</title>
        <authorList>
            <person name="Baker J.L."/>
            <person name="Morton J.T."/>
            <person name="Dinis M."/>
            <person name="Alvarez R."/>
            <person name="Tran N.C."/>
            <person name="Knight R."/>
            <person name="Edlund A."/>
        </authorList>
    </citation>
    <scope>NUCLEOTIDE SEQUENCE</scope>
    <source>
        <strain evidence="4">JCVI_23_bin.16</strain>
    </source>
</reference>
<keyword evidence="1 2" id="KW-0963">Cytoplasm</keyword>
<accession>A0A929MQY1</accession>
<dbReference type="EMBL" id="JABZFV010000321">
    <property type="protein sequence ID" value="MBF0935649.1"/>
    <property type="molecule type" value="Genomic_DNA"/>
</dbReference>
<dbReference type="RefSeq" id="WP_023391948.1">
    <property type="nucleotide sequence ID" value="NZ_CAMIKC010000058.1"/>
</dbReference>
<sequence length="127" mass="14676">MEFKMVKRKELIVWLYSLKQVKNIRKYGHVHYISDRLRYVVLYVNANQVDQVTQQLNRLHFVRKVEGSMRDDIDMTFKDAIPNRKDPDLKPESEKGNLAGQHKDNFLSDLASSLDKNEAAAESGAPA</sequence>
<dbReference type="AlphaFoldDB" id="A0A929MQY1"/>
<dbReference type="Pfam" id="PF09902">
    <property type="entry name" value="DUF2129"/>
    <property type="match status" value="1"/>
</dbReference>
<gene>
    <name evidence="4" type="ORF">HXK00_08445</name>
</gene>
<protein>
    <recommendedName>
        <fullName evidence="2">UPF0298 protein HXK00_08445</fullName>
    </recommendedName>
</protein>
<dbReference type="HAMAP" id="MF_01126">
    <property type="entry name" value="UPF0298"/>
    <property type="match status" value="1"/>
</dbReference>
<comment type="subcellular location">
    <subcellularLocation>
        <location evidence="2">Cytoplasm</location>
    </subcellularLocation>
</comment>
<evidence type="ECO:0000256" key="2">
    <source>
        <dbReference type="HAMAP-Rule" id="MF_01126"/>
    </source>
</evidence>
<evidence type="ECO:0000313" key="5">
    <source>
        <dbReference type="Proteomes" id="UP000757900"/>
    </source>
</evidence>
<evidence type="ECO:0000313" key="4">
    <source>
        <dbReference type="EMBL" id="MBF0935649.1"/>
    </source>
</evidence>
<dbReference type="GeneID" id="84817813"/>
<name>A0A929MQY1_ABIDE</name>
<evidence type="ECO:0000256" key="3">
    <source>
        <dbReference type="SAM" id="MobiDB-lite"/>
    </source>
</evidence>